<evidence type="ECO:0000313" key="9">
    <source>
        <dbReference type="EMBL" id="KAF2691728.1"/>
    </source>
</evidence>
<reference evidence="9" key="1">
    <citation type="journal article" date="2020" name="Stud. Mycol.">
        <title>101 Dothideomycetes genomes: a test case for predicting lifestyles and emergence of pathogens.</title>
        <authorList>
            <person name="Haridas S."/>
            <person name="Albert R."/>
            <person name="Binder M."/>
            <person name="Bloem J."/>
            <person name="Labutti K."/>
            <person name="Salamov A."/>
            <person name="Andreopoulos B."/>
            <person name="Baker S."/>
            <person name="Barry K."/>
            <person name="Bills G."/>
            <person name="Bluhm B."/>
            <person name="Cannon C."/>
            <person name="Castanera R."/>
            <person name="Culley D."/>
            <person name="Daum C."/>
            <person name="Ezra D."/>
            <person name="Gonzalez J."/>
            <person name="Henrissat B."/>
            <person name="Kuo A."/>
            <person name="Liang C."/>
            <person name="Lipzen A."/>
            <person name="Lutzoni F."/>
            <person name="Magnuson J."/>
            <person name="Mondo S."/>
            <person name="Nolan M."/>
            <person name="Ohm R."/>
            <person name="Pangilinan J."/>
            <person name="Park H.-J."/>
            <person name="Ramirez L."/>
            <person name="Alfaro M."/>
            <person name="Sun H."/>
            <person name="Tritt A."/>
            <person name="Yoshinaga Y."/>
            <person name="Zwiers L.-H."/>
            <person name="Turgeon B."/>
            <person name="Goodwin S."/>
            <person name="Spatafora J."/>
            <person name="Crous P."/>
            <person name="Grigoriev I."/>
        </authorList>
    </citation>
    <scope>NUCLEOTIDE SEQUENCE</scope>
    <source>
        <strain evidence="9">CBS 122367</strain>
    </source>
</reference>
<evidence type="ECO:0000259" key="8">
    <source>
        <dbReference type="Pfam" id="PF20684"/>
    </source>
</evidence>
<feature type="domain" description="Rhodopsin" evidence="8">
    <location>
        <begin position="34"/>
        <end position="274"/>
    </location>
</feature>
<evidence type="ECO:0000256" key="2">
    <source>
        <dbReference type="ARBA" id="ARBA00022692"/>
    </source>
</evidence>
<keyword evidence="2 7" id="KW-0812">Transmembrane</keyword>
<feature type="transmembrane region" description="Helical" evidence="7">
    <location>
        <begin position="129"/>
        <end position="149"/>
    </location>
</feature>
<keyword evidence="3 7" id="KW-1133">Transmembrane helix</keyword>
<organism evidence="9 10">
    <name type="scientific">Lentithecium fluviatile CBS 122367</name>
    <dbReference type="NCBI Taxonomy" id="1168545"/>
    <lineage>
        <taxon>Eukaryota</taxon>
        <taxon>Fungi</taxon>
        <taxon>Dikarya</taxon>
        <taxon>Ascomycota</taxon>
        <taxon>Pezizomycotina</taxon>
        <taxon>Dothideomycetes</taxon>
        <taxon>Pleosporomycetidae</taxon>
        <taxon>Pleosporales</taxon>
        <taxon>Massarineae</taxon>
        <taxon>Lentitheciaceae</taxon>
        <taxon>Lentithecium</taxon>
    </lineage>
</organism>
<evidence type="ECO:0000256" key="7">
    <source>
        <dbReference type="SAM" id="Phobius"/>
    </source>
</evidence>
<dbReference type="PANTHER" id="PTHR33048:SF167">
    <property type="entry name" value="INTEGRAL MEMBRANE PROTEIN"/>
    <property type="match status" value="1"/>
</dbReference>
<gene>
    <name evidence="9" type="ORF">K458DRAFT_286821</name>
</gene>
<evidence type="ECO:0000256" key="3">
    <source>
        <dbReference type="ARBA" id="ARBA00022989"/>
    </source>
</evidence>
<evidence type="ECO:0000256" key="5">
    <source>
        <dbReference type="ARBA" id="ARBA00038359"/>
    </source>
</evidence>
<accession>A0A6G1JMS6</accession>
<protein>
    <recommendedName>
        <fullName evidence="8">Rhodopsin domain-containing protein</fullName>
    </recommendedName>
</protein>
<feature type="transmembrane region" description="Helical" evidence="7">
    <location>
        <begin position="50"/>
        <end position="75"/>
    </location>
</feature>
<keyword evidence="4 7" id="KW-0472">Membrane</keyword>
<proteinExistence type="inferred from homology"/>
<evidence type="ECO:0000256" key="1">
    <source>
        <dbReference type="ARBA" id="ARBA00004141"/>
    </source>
</evidence>
<evidence type="ECO:0000256" key="6">
    <source>
        <dbReference type="SAM" id="MobiDB-lite"/>
    </source>
</evidence>
<feature type="compositionally biased region" description="Basic and acidic residues" evidence="6">
    <location>
        <begin position="395"/>
        <end position="414"/>
    </location>
</feature>
<feature type="region of interest" description="Disordered" evidence="6">
    <location>
        <begin position="339"/>
        <end position="414"/>
    </location>
</feature>
<feature type="region of interest" description="Disordered" evidence="6">
    <location>
        <begin position="280"/>
        <end position="326"/>
    </location>
</feature>
<feature type="transmembrane region" description="Helical" evidence="7">
    <location>
        <begin position="17"/>
        <end position="38"/>
    </location>
</feature>
<dbReference type="OrthoDB" id="5022096at2759"/>
<keyword evidence="10" id="KW-1185">Reference proteome</keyword>
<dbReference type="Proteomes" id="UP000799291">
    <property type="component" value="Unassembled WGS sequence"/>
</dbReference>
<comment type="similarity">
    <text evidence="5">Belongs to the SAT4 family.</text>
</comment>
<comment type="subcellular location">
    <subcellularLocation>
        <location evidence="1">Membrane</location>
        <topology evidence="1">Multi-pass membrane protein</topology>
    </subcellularLocation>
</comment>
<feature type="compositionally biased region" description="Basic and acidic residues" evidence="6">
    <location>
        <begin position="340"/>
        <end position="351"/>
    </location>
</feature>
<feature type="compositionally biased region" description="Polar residues" evidence="6">
    <location>
        <begin position="302"/>
        <end position="320"/>
    </location>
</feature>
<dbReference type="Pfam" id="PF20684">
    <property type="entry name" value="Fung_rhodopsin"/>
    <property type="match status" value="1"/>
</dbReference>
<dbReference type="InterPro" id="IPR049326">
    <property type="entry name" value="Rhodopsin_dom_fungi"/>
</dbReference>
<feature type="compositionally biased region" description="Polar residues" evidence="6">
    <location>
        <begin position="352"/>
        <end position="368"/>
    </location>
</feature>
<dbReference type="AlphaFoldDB" id="A0A6G1JMS6"/>
<sequence>MSAPIISYPKENEGPKVLGATLAITIVALITMIARLYVRLRMIRNVGWDDYFMCMAMLLCIAGECVVIPQVYYGAGKHIDQIEPLDFQMAFKLNFISQPIYLFAIMLVKESIGFFLLRIATLPFYRKTIISIMVFMGAYTVACFITIVLQCTNLAVQWDPTAKGTCWTATTLKALGYTNVSLNILTDVLFAIVIPIPMLWHVQMNRRQKSSVIGILALGIFATAAALVKVGYLPNYGKTGDWLWDSRNITIWTIMECNVGIIAGNLPCLKPIFRSVLGSTYGRGSRKTNSKPISRPYGAGTNPRSGTNDAYNSLASSKGNNGRPLSPYAAYEAHIMTTIKGDKSGADKSRSESPTSMRADSSPGNRSAESIELLDDQQPKSFLKMGGILKTTEVSQERDVEEGLRPERKATHMV</sequence>
<evidence type="ECO:0000256" key="4">
    <source>
        <dbReference type="ARBA" id="ARBA00023136"/>
    </source>
</evidence>
<dbReference type="PANTHER" id="PTHR33048">
    <property type="entry name" value="PTH11-LIKE INTEGRAL MEMBRANE PROTEIN (AFU_ORTHOLOGUE AFUA_5G11245)"/>
    <property type="match status" value="1"/>
</dbReference>
<dbReference type="GO" id="GO:0016020">
    <property type="term" value="C:membrane"/>
    <property type="evidence" value="ECO:0007669"/>
    <property type="project" value="UniProtKB-SubCell"/>
</dbReference>
<feature type="transmembrane region" description="Helical" evidence="7">
    <location>
        <begin position="180"/>
        <end position="200"/>
    </location>
</feature>
<feature type="transmembrane region" description="Helical" evidence="7">
    <location>
        <begin position="212"/>
        <end position="233"/>
    </location>
</feature>
<dbReference type="EMBL" id="MU005569">
    <property type="protein sequence ID" value="KAF2691728.1"/>
    <property type="molecule type" value="Genomic_DNA"/>
</dbReference>
<dbReference type="InterPro" id="IPR052337">
    <property type="entry name" value="SAT4-like"/>
</dbReference>
<name>A0A6G1JMS6_9PLEO</name>
<evidence type="ECO:0000313" key="10">
    <source>
        <dbReference type="Proteomes" id="UP000799291"/>
    </source>
</evidence>
<feature type="transmembrane region" description="Helical" evidence="7">
    <location>
        <begin position="95"/>
        <end position="117"/>
    </location>
</feature>